<evidence type="ECO:0000256" key="1">
    <source>
        <dbReference type="SAM" id="MobiDB-lite"/>
    </source>
</evidence>
<gene>
    <name evidence="2" type="ORF">LSALG_LOCUS1627</name>
</gene>
<evidence type="ECO:0000313" key="2">
    <source>
        <dbReference type="EMBL" id="CAI9260801.1"/>
    </source>
</evidence>
<evidence type="ECO:0000313" key="3">
    <source>
        <dbReference type="Proteomes" id="UP001177003"/>
    </source>
</evidence>
<sequence length="101" mass="11144">MVVNLRLMTMKGFSTWGFVTQVAITLSVVYPDSYFEWEIPQGTHNDIKSVDEQLNPRKRKDSFLGGANDNDVGSSSATGDSSTHPPSKKIKLTIVLNDLAK</sequence>
<feature type="compositionally biased region" description="Basic and acidic residues" evidence="1">
    <location>
        <begin position="46"/>
        <end position="55"/>
    </location>
</feature>
<feature type="compositionally biased region" description="Polar residues" evidence="1">
    <location>
        <begin position="71"/>
        <end position="85"/>
    </location>
</feature>
<proteinExistence type="predicted"/>
<keyword evidence="3" id="KW-1185">Reference proteome</keyword>
<feature type="region of interest" description="Disordered" evidence="1">
    <location>
        <begin position="46"/>
        <end position="89"/>
    </location>
</feature>
<protein>
    <submittedName>
        <fullName evidence="2">Uncharacterized protein</fullName>
    </submittedName>
</protein>
<dbReference type="Proteomes" id="UP001177003">
    <property type="component" value="Chromosome 0"/>
</dbReference>
<dbReference type="EMBL" id="OX465086">
    <property type="protein sequence ID" value="CAI9260801.1"/>
    <property type="molecule type" value="Genomic_DNA"/>
</dbReference>
<reference evidence="2" key="1">
    <citation type="submission" date="2023-04" db="EMBL/GenBank/DDBJ databases">
        <authorList>
            <person name="Vijverberg K."/>
            <person name="Xiong W."/>
            <person name="Schranz E."/>
        </authorList>
    </citation>
    <scope>NUCLEOTIDE SEQUENCE</scope>
</reference>
<organism evidence="2 3">
    <name type="scientific">Lactuca saligna</name>
    <name type="common">Willowleaf lettuce</name>
    <dbReference type="NCBI Taxonomy" id="75948"/>
    <lineage>
        <taxon>Eukaryota</taxon>
        <taxon>Viridiplantae</taxon>
        <taxon>Streptophyta</taxon>
        <taxon>Embryophyta</taxon>
        <taxon>Tracheophyta</taxon>
        <taxon>Spermatophyta</taxon>
        <taxon>Magnoliopsida</taxon>
        <taxon>eudicotyledons</taxon>
        <taxon>Gunneridae</taxon>
        <taxon>Pentapetalae</taxon>
        <taxon>asterids</taxon>
        <taxon>campanulids</taxon>
        <taxon>Asterales</taxon>
        <taxon>Asteraceae</taxon>
        <taxon>Cichorioideae</taxon>
        <taxon>Cichorieae</taxon>
        <taxon>Lactucinae</taxon>
        <taxon>Lactuca</taxon>
    </lineage>
</organism>
<accession>A0AA35ULR6</accession>
<name>A0AA35ULR6_LACSI</name>
<dbReference type="AlphaFoldDB" id="A0AA35ULR6"/>